<dbReference type="EMBL" id="DTIN01000043">
    <property type="protein sequence ID" value="HFX14318.1"/>
    <property type="molecule type" value="Genomic_DNA"/>
</dbReference>
<dbReference type="Gene3D" id="1.50.10.140">
    <property type="match status" value="1"/>
</dbReference>
<evidence type="ECO:0000259" key="2">
    <source>
        <dbReference type="Pfam" id="PF10091"/>
    </source>
</evidence>
<dbReference type="GO" id="GO:0016052">
    <property type="term" value="P:carbohydrate catabolic process"/>
    <property type="evidence" value="ECO:0007669"/>
    <property type="project" value="InterPro"/>
</dbReference>
<dbReference type="Gene3D" id="2.60.40.1190">
    <property type="match status" value="1"/>
</dbReference>
<reference evidence="3" key="1">
    <citation type="journal article" date="2020" name="mSystems">
        <title>Genome- and Community-Level Interaction Insights into Carbon Utilization and Element Cycling Functions of Hydrothermarchaeota in Hydrothermal Sediment.</title>
        <authorList>
            <person name="Zhou Z."/>
            <person name="Liu Y."/>
            <person name="Xu W."/>
            <person name="Pan J."/>
            <person name="Luo Z.H."/>
            <person name="Li M."/>
        </authorList>
    </citation>
    <scope>NUCLEOTIDE SEQUENCE [LARGE SCALE GENOMIC DNA]</scope>
    <source>
        <strain evidence="3">SpSt-81</strain>
    </source>
</reference>
<dbReference type="InterPro" id="IPR010502">
    <property type="entry name" value="Carb-bd_dom_fam9"/>
</dbReference>
<gene>
    <name evidence="3" type="ORF">ENW00_09310</name>
</gene>
<dbReference type="AlphaFoldDB" id="A0A7C3RJI2"/>
<dbReference type="InterPro" id="IPR019282">
    <property type="entry name" value="Glycoamylase-like_cons_dom"/>
</dbReference>
<comment type="caution">
    <text evidence="3">The sequence shown here is derived from an EMBL/GenBank/DDBJ whole genome shotgun (WGS) entry which is preliminary data.</text>
</comment>
<protein>
    <recommendedName>
        <fullName evidence="4">Glycoamylase-like domain-containing protein</fullName>
    </recommendedName>
</protein>
<evidence type="ECO:0000259" key="1">
    <source>
        <dbReference type="Pfam" id="PF06452"/>
    </source>
</evidence>
<dbReference type="Gene3D" id="2.60.120.260">
    <property type="entry name" value="Galactose-binding domain-like"/>
    <property type="match status" value="1"/>
</dbReference>
<feature type="domain" description="Carbohydrate-binding" evidence="1">
    <location>
        <begin position="968"/>
        <end position="1172"/>
    </location>
</feature>
<name>A0A7C3RJI2_DICTH</name>
<evidence type="ECO:0000313" key="3">
    <source>
        <dbReference type="EMBL" id="HFX14318.1"/>
    </source>
</evidence>
<dbReference type="SUPFAM" id="SSF49344">
    <property type="entry name" value="CBD9-like"/>
    <property type="match status" value="1"/>
</dbReference>
<sequence>MKRFLVIILILIFLGNLSFSFDYVNPMDEITGLSDDNTGAKFEKSIEYVADGKHSIKIIPSGKSDETKMAFQISGEILSKWAEKDLLKISVFIKKSAETKPNKFFLGMADVTTDWAWVDGVFSESKAVDGWNVIEFKLSPKMKDVKSDGKYILYFAFIEEKDGKKIPIKDPFYVDKVVIESFEETKELYIWSMDTLSEIKTFDNDNTGAVFELSDIYVANGTNSMKVIPNGKSLETKVALWLPKNMISIWNESDKVIMKVYIPEEMKIKPEMFFMGMGDLTKGWEWVDGTFSNTKVTEGWNDIEFVLTPKMKSLAENGKYKVYLAFAGYDEKRNKVPLVDAFYIDGLYVSYVGEFAYIWTMDTKEEIETFNNDNTGAVFELNTEYVIQGNASMKVIPDGKNLETKLAMPIPKDKIEIWNKGGNKIILNLYIPPEMKIKPEMFFLGMADLTKEWRWVGGVFSSTKPTDGWNAITFELAGEMTRPEVGGKYMVYLAFAGYDENRNKIPLTEPFYIDGLFMKIEKKKLTREDLLAKADPKIKEEVTRLLDLSDNALLDEIQKKTFQYFWNEANPENGLIKDRSTVDSPSSIAAVGFGLTAIPIAIERGWITKTEGYNRVLTTLKSFAEGKVEGYNGFFYHFVDMKTGKRVWNCELSSIDTALFLAGVIFVGEYFKGTEIESLADKIYRNVNWQWMLAGGSTLSMGWKPEGGFLGGRWGDNFDEGILATLLAIGSPTYPIPVSAWDLYSRPINDTYISFKDEVLFVYLYPNIWIDFRNKEDKYANYFNNAAAAARYNYMFTFLRKSEYQTYDDDIWGLSAGDGPGGYRAYGASEGNHDGTIVPYASIGALPFVPDLSMKAIKGMLSKHGPLIWGKYGFVSGFNVDENWYSKEHIGIDQGTILLMIENYRTGMVWKYFMQNKYVRDAMRKIGFKYKRADYAVTPWYKEEYEKKALEAKMKSTQAVKIESSPKIDGIFEDLWKLAIENKVTEDMNVPGFTKVDKKKQILHSNFYALWDNEYLYLYAKVYDEYLVINIAPTDIGAFYRTDSIEFYLNPLVAGSNAGIFKIAILPFDTTGNVQAVRHEDANPGDIKVVAPEVKVASKRTDYGYDIEVAIPWKYLGVIPKEGIKIGFCHTIHNSNKQDAGIGAYVRENMLSWVDLPEIWAHPENWGTLELK</sequence>
<dbReference type="GO" id="GO:0030246">
    <property type="term" value="F:carbohydrate binding"/>
    <property type="evidence" value="ECO:0007669"/>
    <property type="project" value="InterPro"/>
</dbReference>
<organism evidence="3">
    <name type="scientific">Dictyoglomus thermophilum</name>
    <dbReference type="NCBI Taxonomy" id="14"/>
    <lineage>
        <taxon>Bacteria</taxon>
        <taxon>Pseudomonadati</taxon>
        <taxon>Dictyoglomota</taxon>
        <taxon>Dictyoglomia</taxon>
        <taxon>Dictyoglomales</taxon>
        <taxon>Dictyoglomaceae</taxon>
        <taxon>Dictyoglomus</taxon>
    </lineage>
</organism>
<dbReference type="GO" id="GO:0004553">
    <property type="term" value="F:hydrolase activity, hydrolyzing O-glycosyl compounds"/>
    <property type="evidence" value="ECO:0007669"/>
    <property type="project" value="InterPro"/>
</dbReference>
<dbReference type="Pfam" id="PF10091">
    <property type="entry name" value="Glycoamylase"/>
    <property type="match status" value="1"/>
</dbReference>
<accession>A0A7C3RJI2</accession>
<dbReference type="Pfam" id="PF06452">
    <property type="entry name" value="CBM9_1"/>
    <property type="match status" value="1"/>
</dbReference>
<proteinExistence type="predicted"/>
<feature type="domain" description="Glycoamylase-like" evidence="2">
    <location>
        <begin position="716"/>
        <end position="916"/>
    </location>
</feature>
<evidence type="ECO:0008006" key="4">
    <source>
        <dbReference type="Google" id="ProtNLM"/>
    </source>
</evidence>